<reference evidence="3 4" key="1">
    <citation type="submission" date="2020-04" db="EMBL/GenBank/DDBJ databases">
        <title>Chitinophaga sp. G-6-1-13 sp. nov., isolated from soil.</title>
        <authorList>
            <person name="Dahal R.H."/>
            <person name="Chaudhary D.K."/>
        </authorList>
    </citation>
    <scope>NUCLEOTIDE SEQUENCE [LARGE SCALE GENOMIC DNA]</scope>
    <source>
        <strain evidence="3 4">G-6-1-13</strain>
    </source>
</reference>
<dbReference type="AlphaFoldDB" id="A0A848GPQ1"/>
<organism evidence="3 4">
    <name type="scientific">Chitinophaga fulva</name>
    <dbReference type="NCBI Taxonomy" id="2728842"/>
    <lineage>
        <taxon>Bacteria</taxon>
        <taxon>Pseudomonadati</taxon>
        <taxon>Bacteroidota</taxon>
        <taxon>Chitinophagia</taxon>
        <taxon>Chitinophagales</taxon>
        <taxon>Chitinophagaceae</taxon>
        <taxon>Chitinophaga</taxon>
    </lineage>
</organism>
<dbReference type="PANTHER" id="PTHR43283">
    <property type="entry name" value="BETA-LACTAMASE-RELATED"/>
    <property type="match status" value="1"/>
</dbReference>
<dbReference type="PANTHER" id="PTHR43283:SF3">
    <property type="entry name" value="BETA-LACTAMASE FAMILY PROTEIN (AFU_ORTHOLOGUE AFUA_5G07500)"/>
    <property type="match status" value="1"/>
</dbReference>
<evidence type="ECO:0000313" key="4">
    <source>
        <dbReference type="Proteomes" id="UP000583266"/>
    </source>
</evidence>
<evidence type="ECO:0000256" key="1">
    <source>
        <dbReference type="SAM" id="SignalP"/>
    </source>
</evidence>
<protein>
    <submittedName>
        <fullName evidence="3">Beta-lactamase family protein</fullName>
    </submittedName>
</protein>
<evidence type="ECO:0000313" key="3">
    <source>
        <dbReference type="EMBL" id="NML38763.1"/>
    </source>
</evidence>
<keyword evidence="1" id="KW-0732">Signal</keyword>
<dbReference type="Pfam" id="PF00144">
    <property type="entry name" value="Beta-lactamase"/>
    <property type="match status" value="1"/>
</dbReference>
<dbReference type="InterPro" id="IPR001466">
    <property type="entry name" value="Beta-lactam-related"/>
</dbReference>
<dbReference type="RefSeq" id="WP_169225734.1">
    <property type="nucleotide sequence ID" value="NZ_JABBGC010000001.1"/>
</dbReference>
<feature type="chain" id="PRO_5032976489" evidence="1">
    <location>
        <begin position="20"/>
        <end position="427"/>
    </location>
</feature>
<dbReference type="EMBL" id="JABBGC010000001">
    <property type="protein sequence ID" value="NML38763.1"/>
    <property type="molecule type" value="Genomic_DNA"/>
</dbReference>
<dbReference type="InterPro" id="IPR012338">
    <property type="entry name" value="Beta-lactam/transpept-like"/>
</dbReference>
<comment type="caution">
    <text evidence="3">The sequence shown here is derived from an EMBL/GenBank/DDBJ whole genome shotgun (WGS) entry which is preliminary data.</text>
</comment>
<feature type="domain" description="Beta-lactamase-related" evidence="2">
    <location>
        <begin position="32"/>
        <end position="404"/>
    </location>
</feature>
<sequence>MKSILTVIAALAMALTAYAQPGLDAQRTSRIDDVINRHIAAGHIPGATALIIRHGQVVYNKAFGYADVASRRTMQTDNIFRIASQTKAITSLGAMILWEEGKFQLDDPVSKFIPAFKNPRVKVFFNPKDSSYTTRPATREITVRDLLRHTSGIAYAAVFSDPQMQAIYAKAGVPSGIGTMASDLKTKIALLAQQPLMHDPGQAFTYGLNTDVLGYLIELWSGQRLDVFLQQRVFTPLDMQDTYFHLPADKQKKLVTLYEEADGKMQPVNHPIYEGVDPLFPNHEGTYLSGGAGLVSTAADYAKFLTLFLQNGKYINKNDNISKTIISPATVALMLTNQLDKGVRPSPLPAQPEPFRFSLGFAVETKANDHLMPYSIGTFSWGGAFNTHYWADPKQDLIGIIFTQEYLSPYWSIGDEFKVAVYQALED</sequence>
<gene>
    <name evidence="3" type="ORF">HHL17_16255</name>
</gene>
<dbReference type="Gene3D" id="3.40.710.10">
    <property type="entry name" value="DD-peptidase/beta-lactamase superfamily"/>
    <property type="match status" value="1"/>
</dbReference>
<accession>A0A848GPQ1</accession>
<dbReference type="Proteomes" id="UP000583266">
    <property type="component" value="Unassembled WGS sequence"/>
</dbReference>
<evidence type="ECO:0000259" key="2">
    <source>
        <dbReference type="Pfam" id="PF00144"/>
    </source>
</evidence>
<keyword evidence="4" id="KW-1185">Reference proteome</keyword>
<name>A0A848GPQ1_9BACT</name>
<dbReference type="SUPFAM" id="SSF56601">
    <property type="entry name" value="beta-lactamase/transpeptidase-like"/>
    <property type="match status" value="1"/>
</dbReference>
<dbReference type="InterPro" id="IPR050789">
    <property type="entry name" value="Diverse_Enzym_Activities"/>
</dbReference>
<proteinExistence type="predicted"/>
<feature type="signal peptide" evidence="1">
    <location>
        <begin position="1"/>
        <end position="19"/>
    </location>
</feature>